<evidence type="ECO:0000256" key="1">
    <source>
        <dbReference type="ARBA" id="ARBA00022679"/>
    </source>
</evidence>
<dbReference type="SMART" id="SM01012">
    <property type="entry name" value="ANTAR"/>
    <property type="match status" value="1"/>
</dbReference>
<dbReference type="InterPro" id="IPR036388">
    <property type="entry name" value="WH-like_DNA-bd_sf"/>
</dbReference>
<evidence type="ECO:0000256" key="4">
    <source>
        <dbReference type="ARBA" id="ARBA00023163"/>
    </source>
</evidence>
<dbReference type="STRING" id="287986.DV20_43515"/>
<dbReference type="EMBL" id="JMQI01000087">
    <property type="protein sequence ID" value="KDN15965.1"/>
    <property type="molecule type" value="Genomic_DNA"/>
</dbReference>
<accession>A0A066TM68</accession>
<dbReference type="SUPFAM" id="SSF52172">
    <property type="entry name" value="CheY-like"/>
    <property type="match status" value="1"/>
</dbReference>
<dbReference type="AlphaFoldDB" id="A0A066TM68"/>
<dbReference type="PIRSF" id="PIRSF036625">
    <property type="entry name" value="GAF_ANTAR"/>
    <property type="match status" value="1"/>
</dbReference>
<name>A0A066TM68_9PSEU</name>
<dbReference type="PROSITE" id="PS50921">
    <property type="entry name" value="ANTAR"/>
    <property type="match status" value="1"/>
</dbReference>
<evidence type="ECO:0000256" key="2">
    <source>
        <dbReference type="ARBA" id="ARBA00022777"/>
    </source>
</evidence>
<dbReference type="InterPro" id="IPR011006">
    <property type="entry name" value="CheY-like_superfamily"/>
</dbReference>
<dbReference type="OrthoDB" id="4929862at2"/>
<evidence type="ECO:0000259" key="5">
    <source>
        <dbReference type="PROSITE" id="PS50921"/>
    </source>
</evidence>
<dbReference type="Pfam" id="PF13185">
    <property type="entry name" value="GAF_2"/>
    <property type="match status" value="1"/>
</dbReference>
<keyword evidence="4" id="KW-0804">Transcription</keyword>
<dbReference type="Proteomes" id="UP000027345">
    <property type="component" value="Unassembled WGS sequence"/>
</dbReference>
<dbReference type="Gene3D" id="1.10.10.10">
    <property type="entry name" value="Winged helix-like DNA-binding domain superfamily/Winged helix DNA-binding domain"/>
    <property type="match status" value="1"/>
</dbReference>
<keyword evidence="2" id="KW-0418">Kinase</keyword>
<reference evidence="6 7" key="1">
    <citation type="submission" date="2014-05" db="EMBL/GenBank/DDBJ databases">
        <title>Draft genome sequence of Amycolatopsis rifamycinica DSM 46095.</title>
        <authorList>
            <person name="Lal R."/>
            <person name="Saxena A."/>
            <person name="Kumari R."/>
            <person name="Mukherjee U."/>
            <person name="Singh P."/>
            <person name="Sangwan N."/>
            <person name="Mahato N.K."/>
        </authorList>
    </citation>
    <scope>NUCLEOTIDE SEQUENCE [LARGE SCALE GENOMIC DNA]</scope>
    <source>
        <strain evidence="6 7">DSM 46095</strain>
    </source>
</reference>
<evidence type="ECO:0000313" key="7">
    <source>
        <dbReference type="Proteomes" id="UP000027345"/>
    </source>
</evidence>
<dbReference type="InterPro" id="IPR005561">
    <property type="entry name" value="ANTAR"/>
</dbReference>
<keyword evidence="7" id="KW-1185">Reference proteome</keyword>
<evidence type="ECO:0000256" key="3">
    <source>
        <dbReference type="ARBA" id="ARBA00023015"/>
    </source>
</evidence>
<sequence length="248" mass="27308">MERPDRIAPASPLFDEVTGALEALTAVLREEDDFRILLRHVCLQVRHAVPGVDEASVTLVTGEVPHTATATSGVVDELDGEQYRIGDGPCLEAVRSGKIVRTSVSDALERWPRFARGAREAGFGSFLAAPLVADEQFSGAVNCYGRQDDGFEEVEARLLELYTTAVEAILRVYHRYLRARETAEHLRTALTSRAVIDQAKGMLMAIRQVGADDAFALLVEQSQRENLKLREVAGRFVDRVVSGHVPPR</sequence>
<evidence type="ECO:0000313" key="6">
    <source>
        <dbReference type="EMBL" id="KDN15965.1"/>
    </source>
</evidence>
<dbReference type="InterPro" id="IPR012074">
    <property type="entry name" value="GAF_ANTAR"/>
</dbReference>
<feature type="domain" description="ANTAR" evidence="5">
    <location>
        <begin position="176"/>
        <end position="237"/>
    </location>
</feature>
<dbReference type="RefSeq" id="WP_043789799.1">
    <property type="nucleotide sequence ID" value="NZ_JMQI01000087.1"/>
</dbReference>
<organism evidence="6 7">
    <name type="scientific">Amycolatopsis rifamycinica</name>
    <dbReference type="NCBI Taxonomy" id="287986"/>
    <lineage>
        <taxon>Bacteria</taxon>
        <taxon>Bacillati</taxon>
        <taxon>Actinomycetota</taxon>
        <taxon>Actinomycetes</taxon>
        <taxon>Pseudonocardiales</taxon>
        <taxon>Pseudonocardiaceae</taxon>
        <taxon>Amycolatopsis</taxon>
    </lineage>
</organism>
<keyword evidence="1" id="KW-0808">Transferase</keyword>
<comment type="caution">
    <text evidence="6">The sequence shown here is derived from an EMBL/GenBank/DDBJ whole genome shotgun (WGS) entry which is preliminary data.</text>
</comment>
<gene>
    <name evidence="6" type="ORF">DV20_43515</name>
</gene>
<dbReference type="GO" id="GO:0016301">
    <property type="term" value="F:kinase activity"/>
    <property type="evidence" value="ECO:0007669"/>
    <property type="project" value="UniProtKB-KW"/>
</dbReference>
<dbReference type="eggNOG" id="COG2203">
    <property type="taxonomic scope" value="Bacteria"/>
</dbReference>
<dbReference type="Gene3D" id="3.30.450.40">
    <property type="match status" value="1"/>
</dbReference>
<dbReference type="GO" id="GO:0003723">
    <property type="term" value="F:RNA binding"/>
    <property type="evidence" value="ECO:0007669"/>
    <property type="project" value="InterPro"/>
</dbReference>
<proteinExistence type="predicted"/>
<protein>
    <submittedName>
        <fullName evidence="6">Transcriptional regulator</fullName>
    </submittedName>
</protein>
<dbReference type="InterPro" id="IPR029016">
    <property type="entry name" value="GAF-like_dom_sf"/>
</dbReference>
<dbReference type="Pfam" id="PF03861">
    <property type="entry name" value="ANTAR"/>
    <property type="match status" value="1"/>
</dbReference>
<dbReference type="SUPFAM" id="SSF55781">
    <property type="entry name" value="GAF domain-like"/>
    <property type="match status" value="1"/>
</dbReference>
<dbReference type="SMART" id="SM00065">
    <property type="entry name" value="GAF"/>
    <property type="match status" value="1"/>
</dbReference>
<dbReference type="InterPro" id="IPR003018">
    <property type="entry name" value="GAF"/>
</dbReference>
<keyword evidence="3" id="KW-0805">Transcription regulation</keyword>